<comment type="caution">
    <text evidence="1">The sequence shown here is derived from an EMBL/GenBank/DDBJ whole genome shotgun (WGS) entry which is preliminary data.</text>
</comment>
<dbReference type="Proteomes" id="UP001305414">
    <property type="component" value="Unassembled WGS sequence"/>
</dbReference>
<protein>
    <submittedName>
        <fullName evidence="1">Uncharacterized protein</fullName>
    </submittedName>
</protein>
<reference evidence="1 2" key="1">
    <citation type="submission" date="2023-10" db="EMBL/GenBank/DDBJ databases">
        <title>Draft genome sequence of Xylaria bambusicola isolate GMP-LS, the root and basal stem rot pathogen of sugarcane in Indonesia.</title>
        <authorList>
            <person name="Selvaraj P."/>
            <person name="Muralishankar V."/>
            <person name="Muruganantham S."/>
            <person name="Sp S."/>
            <person name="Haryani S."/>
            <person name="Lau K.J.X."/>
            <person name="Naqvi N.I."/>
        </authorList>
    </citation>
    <scope>NUCLEOTIDE SEQUENCE [LARGE SCALE GENOMIC DNA]</scope>
    <source>
        <strain evidence="1">GMP-LS</strain>
    </source>
</reference>
<keyword evidence="2" id="KW-1185">Reference proteome</keyword>
<name>A0AAN7ULE6_9PEZI</name>
<accession>A0AAN7ULE6</accession>
<evidence type="ECO:0000313" key="2">
    <source>
        <dbReference type="Proteomes" id="UP001305414"/>
    </source>
</evidence>
<proteinExistence type="predicted"/>
<organism evidence="1 2">
    <name type="scientific">Xylaria bambusicola</name>
    <dbReference type="NCBI Taxonomy" id="326684"/>
    <lineage>
        <taxon>Eukaryota</taxon>
        <taxon>Fungi</taxon>
        <taxon>Dikarya</taxon>
        <taxon>Ascomycota</taxon>
        <taxon>Pezizomycotina</taxon>
        <taxon>Sordariomycetes</taxon>
        <taxon>Xylariomycetidae</taxon>
        <taxon>Xylariales</taxon>
        <taxon>Xylariaceae</taxon>
        <taxon>Xylaria</taxon>
    </lineage>
</organism>
<gene>
    <name evidence="1" type="ORF">RRF57_010553</name>
</gene>
<evidence type="ECO:0000313" key="1">
    <source>
        <dbReference type="EMBL" id="KAK5634840.1"/>
    </source>
</evidence>
<sequence>MFRKTNAFVEQISRPIQMRSCRAVLTGHATKDTNSAVSIYDGYCTSADYMREVAATPSSGTDDFLSVATVTATATVKVSSAQRRFASRFGALAAFLASFRMK</sequence>
<dbReference type="EMBL" id="JAWHQM010000045">
    <property type="protein sequence ID" value="KAK5634840.1"/>
    <property type="molecule type" value="Genomic_DNA"/>
</dbReference>
<dbReference type="AlphaFoldDB" id="A0AAN7ULE6"/>